<evidence type="ECO:0000313" key="3">
    <source>
        <dbReference type="EMBL" id="PTQ92645.1"/>
    </source>
</evidence>
<name>A0A2T5J4Q5_9SPHI</name>
<feature type="domain" description="Calcineurin-like phosphoesterase" evidence="2">
    <location>
        <begin position="1"/>
        <end position="193"/>
    </location>
</feature>
<dbReference type="Gene3D" id="3.60.21.10">
    <property type="match status" value="1"/>
</dbReference>
<sequence>MKIGILGDIHEDVVALKNAFTILEQAGCDEVVCLGDITGYKVTTYNYLDTRSAHECIAMIRANCNTVVIGNNDLFQIRKNPDYYMGGFEFPQDWYALDFFERKHLGGNKVFLYEDVLLPALLTREDRAWLDSLPEYTTRTFDGLNLFFSHFAYPDFTGMKTCFPQMAEDYHEHLDFIAGQNCNYGFSGHMHFEGVSFCTKEEISRHSFGTYKVGRQLQGLYGPCVARCQFNNGVLILDTALMEVTSARLG</sequence>
<dbReference type="Pfam" id="PF12850">
    <property type="entry name" value="Metallophos_2"/>
    <property type="match status" value="1"/>
</dbReference>
<organism evidence="3 4">
    <name type="scientific">Mucilaginibacter yixingensis</name>
    <dbReference type="NCBI Taxonomy" id="1295612"/>
    <lineage>
        <taxon>Bacteria</taxon>
        <taxon>Pseudomonadati</taxon>
        <taxon>Bacteroidota</taxon>
        <taxon>Sphingobacteriia</taxon>
        <taxon>Sphingobacteriales</taxon>
        <taxon>Sphingobacteriaceae</taxon>
        <taxon>Mucilaginibacter</taxon>
    </lineage>
</organism>
<comment type="caution">
    <text evidence="3">The sequence shown here is derived from an EMBL/GenBank/DDBJ whole genome shotgun (WGS) entry which is preliminary data.</text>
</comment>
<evidence type="ECO:0000259" key="2">
    <source>
        <dbReference type="Pfam" id="PF12850"/>
    </source>
</evidence>
<comment type="similarity">
    <text evidence="1">Belongs to the metallophosphoesterase superfamily. YfcE family.</text>
</comment>
<dbReference type="OrthoDB" id="9813918at2"/>
<dbReference type="InterPro" id="IPR024654">
    <property type="entry name" value="Calcineurin-like_PHP_lpxH"/>
</dbReference>
<dbReference type="RefSeq" id="WP_107831396.1">
    <property type="nucleotide sequence ID" value="NZ_CP160205.1"/>
</dbReference>
<dbReference type="InterPro" id="IPR029052">
    <property type="entry name" value="Metallo-depent_PP-like"/>
</dbReference>
<dbReference type="AlphaFoldDB" id="A0A2T5J4Q5"/>
<dbReference type="EMBL" id="QAOQ01000011">
    <property type="protein sequence ID" value="PTQ92645.1"/>
    <property type="molecule type" value="Genomic_DNA"/>
</dbReference>
<dbReference type="SUPFAM" id="SSF56300">
    <property type="entry name" value="Metallo-dependent phosphatases"/>
    <property type="match status" value="1"/>
</dbReference>
<gene>
    <name evidence="3" type="ORF">C8P68_11122</name>
</gene>
<dbReference type="Proteomes" id="UP000244168">
    <property type="component" value="Unassembled WGS sequence"/>
</dbReference>
<protein>
    <submittedName>
        <fullName evidence="3">Calcineurin-like phosphoesterase family protein</fullName>
    </submittedName>
</protein>
<accession>A0A2T5J4Q5</accession>
<evidence type="ECO:0000256" key="1">
    <source>
        <dbReference type="ARBA" id="ARBA00008950"/>
    </source>
</evidence>
<evidence type="ECO:0000313" key="4">
    <source>
        <dbReference type="Proteomes" id="UP000244168"/>
    </source>
</evidence>
<keyword evidence="4" id="KW-1185">Reference proteome</keyword>
<reference evidence="3 4" key="1">
    <citation type="submission" date="2018-04" db="EMBL/GenBank/DDBJ databases">
        <title>Genomic Encyclopedia of Archaeal and Bacterial Type Strains, Phase II (KMG-II): from individual species to whole genera.</title>
        <authorList>
            <person name="Goeker M."/>
        </authorList>
    </citation>
    <scope>NUCLEOTIDE SEQUENCE [LARGE SCALE GENOMIC DNA]</scope>
    <source>
        <strain evidence="3 4">DSM 26809</strain>
    </source>
</reference>
<proteinExistence type="inferred from homology"/>